<accession>A0A8S3QYB5</accession>
<reference evidence="1" key="1">
    <citation type="submission" date="2021-03" db="EMBL/GenBank/DDBJ databases">
        <authorList>
            <person name="Bekaert M."/>
        </authorList>
    </citation>
    <scope>NUCLEOTIDE SEQUENCE</scope>
</reference>
<comment type="caution">
    <text evidence="1">The sequence shown here is derived from an EMBL/GenBank/DDBJ whole genome shotgun (WGS) entry which is preliminary data.</text>
</comment>
<dbReference type="OrthoDB" id="5988093at2759"/>
<keyword evidence="2" id="KW-1185">Reference proteome</keyword>
<evidence type="ECO:0000313" key="2">
    <source>
        <dbReference type="Proteomes" id="UP000683360"/>
    </source>
</evidence>
<evidence type="ECO:0000313" key="1">
    <source>
        <dbReference type="EMBL" id="CAG2199886.1"/>
    </source>
</evidence>
<dbReference type="EMBL" id="CAJPWZ010000726">
    <property type="protein sequence ID" value="CAG2199886.1"/>
    <property type="molecule type" value="Genomic_DNA"/>
</dbReference>
<sequence>MTEPTEPGPLKRMVPPDLQRQVEDIQIKVPRTTGSPNDLDDSRKRWLVVGICLHTIISPVLRTFVFPVVTKLCYSLTRLNKVHQQTYGSHLKKYTPTNTILNYEAINNNKTSFGRNKALYDYRIKNPVDLSKLFLQTHMAHFTAFNESCDSSALLGIIVNIDKFPVVIQSDAKLVSRNTSIYSILYFKKCQQ</sequence>
<proteinExistence type="predicted"/>
<organism evidence="1 2">
    <name type="scientific">Mytilus edulis</name>
    <name type="common">Blue mussel</name>
    <dbReference type="NCBI Taxonomy" id="6550"/>
    <lineage>
        <taxon>Eukaryota</taxon>
        <taxon>Metazoa</taxon>
        <taxon>Spiralia</taxon>
        <taxon>Lophotrochozoa</taxon>
        <taxon>Mollusca</taxon>
        <taxon>Bivalvia</taxon>
        <taxon>Autobranchia</taxon>
        <taxon>Pteriomorphia</taxon>
        <taxon>Mytilida</taxon>
        <taxon>Mytiloidea</taxon>
        <taxon>Mytilidae</taxon>
        <taxon>Mytilinae</taxon>
        <taxon>Mytilus</taxon>
    </lineage>
</organism>
<dbReference type="AlphaFoldDB" id="A0A8S3QYB5"/>
<protein>
    <submittedName>
        <fullName evidence="1">Uncharacterized protein</fullName>
    </submittedName>
</protein>
<name>A0A8S3QYB5_MYTED</name>
<dbReference type="Proteomes" id="UP000683360">
    <property type="component" value="Unassembled WGS sequence"/>
</dbReference>
<gene>
    <name evidence="1" type="ORF">MEDL_14573</name>
</gene>